<keyword evidence="3" id="KW-1185">Reference proteome</keyword>
<feature type="domain" description="VOC" evidence="1">
    <location>
        <begin position="4"/>
        <end position="125"/>
    </location>
</feature>
<protein>
    <submittedName>
        <fullName evidence="2">VOC family protein</fullName>
    </submittedName>
</protein>
<proteinExistence type="predicted"/>
<evidence type="ECO:0000313" key="2">
    <source>
        <dbReference type="EMBL" id="MBK1786153.1"/>
    </source>
</evidence>
<organism evidence="2 3">
    <name type="scientific">Prauserella cavernicola</name>
    <dbReference type="NCBI Taxonomy" id="2800127"/>
    <lineage>
        <taxon>Bacteria</taxon>
        <taxon>Bacillati</taxon>
        <taxon>Actinomycetota</taxon>
        <taxon>Actinomycetes</taxon>
        <taxon>Pseudonocardiales</taxon>
        <taxon>Pseudonocardiaceae</taxon>
        <taxon>Prauserella</taxon>
    </lineage>
</organism>
<dbReference type="SUPFAM" id="SSF54593">
    <property type="entry name" value="Glyoxalase/Bleomycin resistance protein/Dihydroxybiphenyl dioxygenase"/>
    <property type="match status" value="2"/>
</dbReference>
<evidence type="ECO:0000259" key="1">
    <source>
        <dbReference type="PROSITE" id="PS51819"/>
    </source>
</evidence>
<dbReference type="AlphaFoldDB" id="A0A934QTS8"/>
<dbReference type="InterPro" id="IPR041581">
    <property type="entry name" value="Glyoxalase_6"/>
</dbReference>
<dbReference type="PANTHER" id="PTHR35908">
    <property type="entry name" value="HYPOTHETICAL FUSION PROTEIN"/>
    <property type="match status" value="1"/>
</dbReference>
<dbReference type="RefSeq" id="WP_200319153.1">
    <property type="nucleotide sequence ID" value="NZ_JAENJH010000003.1"/>
</dbReference>
<dbReference type="EMBL" id="JAENJH010000003">
    <property type="protein sequence ID" value="MBK1786153.1"/>
    <property type="molecule type" value="Genomic_DNA"/>
</dbReference>
<gene>
    <name evidence="2" type="ORF">JHE00_17635</name>
</gene>
<dbReference type="PANTHER" id="PTHR35908:SF1">
    <property type="entry name" value="CONSERVED PROTEIN"/>
    <property type="match status" value="1"/>
</dbReference>
<comment type="caution">
    <text evidence="2">The sequence shown here is derived from an EMBL/GenBank/DDBJ whole genome shotgun (WGS) entry which is preliminary data.</text>
</comment>
<accession>A0A934QTS8</accession>
<reference evidence="2" key="1">
    <citation type="submission" date="2020-12" db="EMBL/GenBank/DDBJ databases">
        <title>Prauserella sp. ASG 168, a novel actinomycete isolated from cave rock.</title>
        <authorList>
            <person name="Suriyachadkun C."/>
        </authorList>
    </citation>
    <scope>NUCLEOTIDE SEQUENCE</scope>
    <source>
        <strain evidence="2">ASG 168</strain>
    </source>
</reference>
<dbReference type="CDD" id="cd06587">
    <property type="entry name" value="VOC"/>
    <property type="match status" value="1"/>
</dbReference>
<dbReference type="Pfam" id="PF18029">
    <property type="entry name" value="Glyoxalase_6"/>
    <property type="match status" value="2"/>
</dbReference>
<dbReference type="InterPro" id="IPR029068">
    <property type="entry name" value="Glyas_Bleomycin-R_OHBP_Dase"/>
</dbReference>
<dbReference type="InterPro" id="IPR037523">
    <property type="entry name" value="VOC_core"/>
</dbReference>
<dbReference type="PROSITE" id="PS51819">
    <property type="entry name" value="VOC"/>
    <property type="match status" value="1"/>
</dbReference>
<name>A0A934QTS8_9PSEU</name>
<dbReference type="Gene3D" id="3.10.180.10">
    <property type="entry name" value="2,3-Dihydroxybiphenyl 1,2-Dioxygenase, domain 1"/>
    <property type="match status" value="2"/>
</dbReference>
<dbReference type="Proteomes" id="UP000635245">
    <property type="component" value="Unassembled WGS sequence"/>
</dbReference>
<evidence type="ECO:0000313" key="3">
    <source>
        <dbReference type="Proteomes" id="UP000635245"/>
    </source>
</evidence>
<sequence length="269" mass="28213">MTTRLAHVVVDAQEPSLVAEFWAGLLGWEVVPGAGEGGVAGAVTVSAPEPENSPLSLVLVPAPGHKEAKNRIHLDLASATVEQQRSIVDEARARGASSVDIGQSDDLPWVVLADPEGNEFCVLEPRAEYAGIGALAAVVVDVTDPEVLAPFWSAASGWDVVRQQEDFVSLRAPEQAGPWLELLRVPGSKNTVNRWRLDVAVYDTVTGAGIDAPAEGEGDLVLAHEVRRLSEAGAVPVTLAAPATGVRYRLLADPDGNEFGVLALSTGPV</sequence>